<proteinExistence type="predicted"/>
<name>A0ABN7AW97_9HEMI</name>
<evidence type="ECO:0000313" key="1">
    <source>
        <dbReference type="EMBL" id="BES96455.1"/>
    </source>
</evidence>
<sequence>MHRSTEPQCRCSDQATTHPMLASKQCCETETDDYPTAGIRPTYAPLIMKTSLIRMTRGHRNWMTHLPLSRPLDWTECV</sequence>
<keyword evidence="2" id="KW-1185">Reference proteome</keyword>
<dbReference type="Proteomes" id="UP001307889">
    <property type="component" value="Chromosome 7"/>
</dbReference>
<dbReference type="EMBL" id="AP028915">
    <property type="protein sequence ID" value="BES96455.1"/>
    <property type="molecule type" value="Genomic_DNA"/>
</dbReference>
<accession>A0ABN7AW97</accession>
<reference evidence="1 2" key="1">
    <citation type="submission" date="2023-09" db="EMBL/GenBank/DDBJ databases">
        <title>Nesidiocoris tenuis whole genome shotgun sequence.</title>
        <authorList>
            <person name="Shibata T."/>
            <person name="Shimoda M."/>
            <person name="Kobayashi T."/>
            <person name="Uehara T."/>
        </authorList>
    </citation>
    <scope>NUCLEOTIDE SEQUENCE [LARGE SCALE GENOMIC DNA]</scope>
    <source>
        <strain evidence="1 2">Japan</strain>
    </source>
</reference>
<protein>
    <submittedName>
        <fullName evidence="1">Uncharacterized protein</fullName>
    </submittedName>
</protein>
<organism evidence="1 2">
    <name type="scientific">Nesidiocoris tenuis</name>
    <dbReference type="NCBI Taxonomy" id="355587"/>
    <lineage>
        <taxon>Eukaryota</taxon>
        <taxon>Metazoa</taxon>
        <taxon>Ecdysozoa</taxon>
        <taxon>Arthropoda</taxon>
        <taxon>Hexapoda</taxon>
        <taxon>Insecta</taxon>
        <taxon>Pterygota</taxon>
        <taxon>Neoptera</taxon>
        <taxon>Paraneoptera</taxon>
        <taxon>Hemiptera</taxon>
        <taxon>Heteroptera</taxon>
        <taxon>Panheteroptera</taxon>
        <taxon>Cimicomorpha</taxon>
        <taxon>Miridae</taxon>
        <taxon>Dicyphina</taxon>
        <taxon>Nesidiocoris</taxon>
    </lineage>
</organism>
<gene>
    <name evidence="1" type="ORF">NTJ_09266</name>
</gene>
<evidence type="ECO:0000313" key="2">
    <source>
        <dbReference type="Proteomes" id="UP001307889"/>
    </source>
</evidence>